<dbReference type="Proteomes" id="UP000201458">
    <property type="component" value="Segment"/>
</dbReference>
<gene>
    <name evidence="1" type="primary">8</name>
    <name evidence="1" type="ORF">PBI_SMOOTHIE_8</name>
</gene>
<sequence length="75" mass="8707">MERRADLNNNYAGMDVVFEFDRVDVQRLGIDLYLVIHFDVHGQDSVDHKSEVHRLAPLLAQAFNKAINEERFGHL</sequence>
<accession>A0A160DEF0</accession>
<dbReference type="EMBL" id="KU998244">
    <property type="protein sequence ID" value="ANA86172.1"/>
    <property type="molecule type" value="Genomic_DNA"/>
</dbReference>
<name>A0A160DEF0_9CAUD</name>
<dbReference type="RefSeq" id="YP_009269129.1">
    <property type="nucleotide sequence ID" value="NC_030696.1"/>
</dbReference>
<evidence type="ECO:0000313" key="1">
    <source>
        <dbReference type="EMBL" id="ANA86172.1"/>
    </source>
</evidence>
<dbReference type="KEGG" id="vg:28378472"/>
<keyword evidence="2" id="KW-1185">Reference proteome</keyword>
<protein>
    <submittedName>
        <fullName evidence="1">Uncharacterized protein</fullName>
    </submittedName>
</protein>
<proteinExistence type="predicted"/>
<reference evidence="1 2" key="1">
    <citation type="submission" date="2016-03" db="EMBL/GenBank/DDBJ databases">
        <authorList>
            <person name="Montgomery M.T."/>
            <person name="Guerrero C.A."/>
            <person name="Mavrich T.N."/>
            <person name="Pope W.H."/>
            <person name="Garlena R.A."/>
            <person name="Russell D.A."/>
            <person name="Jacobs-Sera D."/>
            <person name="Hendrix R.W."/>
            <person name="Hatfull G.F."/>
        </authorList>
    </citation>
    <scope>NUCLEOTIDE SEQUENCE [LARGE SCALE GENOMIC DNA]</scope>
</reference>
<dbReference type="GeneID" id="28378472"/>
<organism evidence="1 2">
    <name type="scientific">Gordonia phage Smoothie</name>
    <dbReference type="NCBI Taxonomy" id="1838078"/>
    <lineage>
        <taxon>Viruses</taxon>
        <taxon>Duplodnaviria</taxon>
        <taxon>Heunggongvirae</taxon>
        <taxon>Uroviricota</taxon>
        <taxon>Caudoviricetes</taxon>
        <taxon>Smoothievirus</taxon>
        <taxon>Smoothievirus smoothie</taxon>
    </lineage>
</organism>
<evidence type="ECO:0000313" key="2">
    <source>
        <dbReference type="Proteomes" id="UP000201458"/>
    </source>
</evidence>